<organism evidence="2 3">
    <name type="scientific">Vibrio ishigakensis</name>
    <dbReference type="NCBI Taxonomy" id="1481914"/>
    <lineage>
        <taxon>Bacteria</taxon>
        <taxon>Pseudomonadati</taxon>
        <taxon>Pseudomonadota</taxon>
        <taxon>Gammaproteobacteria</taxon>
        <taxon>Vibrionales</taxon>
        <taxon>Vibrionaceae</taxon>
        <taxon>Vibrio</taxon>
    </lineage>
</organism>
<feature type="transmembrane region" description="Helical" evidence="1">
    <location>
        <begin position="12"/>
        <end position="34"/>
    </location>
</feature>
<gene>
    <name evidence="2" type="ORF">JCM19231_5910</name>
</gene>
<dbReference type="AlphaFoldDB" id="A0A0B8P3W0"/>
<evidence type="ECO:0000313" key="3">
    <source>
        <dbReference type="Proteomes" id="UP000031671"/>
    </source>
</evidence>
<dbReference type="Proteomes" id="UP000031671">
    <property type="component" value="Unassembled WGS sequence"/>
</dbReference>
<comment type="caution">
    <text evidence="2">The sequence shown here is derived from an EMBL/GenBank/DDBJ whole genome shotgun (WGS) entry which is preliminary data.</text>
</comment>
<proteinExistence type="predicted"/>
<reference evidence="2 3" key="1">
    <citation type="submission" date="2015-01" db="EMBL/GenBank/DDBJ databases">
        <title>Vibrio sp. C1 JCM 19231 whole genome shotgun sequence.</title>
        <authorList>
            <person name="Sawabe T."/>
            <person name="Meirelles P."/>
            <person name="Feng G."/>
            <person name="Sayaka M."/>
            <person name="Hattori M."/>
            <person name="Ohkuma M."/>
        </authorList>
    </citation>
    <scope>NUCLEOTIDE SEQUENCE [LARGE SCALE GENOMIC DNA]</scope>
    <source>
        <strain evidence="3">JCM 19231</strain>
    </source>
</reference>
<evidence type="ECO:0000313" key="2">
    <source>
        <dbReference type="EMBL" id="GAM57968.1"/>
    </source>
</evidence>
<sequence length="51" mass="5604">MQDITPFQRWMIVIGVMTSAIMVLLDMTIANVALPQMQAPSAPLQIPSLGY</sequence>
<keyword evidence="1" id="KW-1133">Transmembrane helix</keyword>
<keyword evidence="3" id="KW-1185">Reference proteome</keyword>
<name>A0A0B8P3W0_9VIBR</name>
<keyword evidence="1" id="KW-0472">Membrane</keyword>
<evidence type="ECO:0000256" key="1">
    <source>
        <dbReference type="SAM" id="Phobius"/>
    </source>
</evidence>
<reference evidence="2 3" key="2">
    <citation type="submission" date="2015-01" db="EMBL/GenBank/DDBJ databases">
        <authorList>
            <consortium name="NBRP consortium"/>
            <person name="Sawabe T."/>
            <person name="Meirelles P."/>
            <person name="Feng G."/>
            <person name="Sayaka M."/>
            <person name="Hattori M."/>
            <person name="Ohkuma M."/>
        </authorList>
    </citation>
    <scope>NUCLEOTIDE SEQUENCE [LARGE SCALE GENOMIC DNA]</scope>
    <source>
        <strain evidence="3">JCM 19231</strain>
    </source>
</reference>
<dbReference type="EMBL" id="BBRZ01000069">
    <property type="protein sequence ID" value="GAM57968.1"/>
    <property type="molecule type" value="Genomic_DNA"/>
</dbReference>
<keyword evidence="1" id="KW-0812">Transmembrane</keyword>
<protein>
    <submittedName>
        <fullName evidence="2">Multidrug resistance protein B</fullName>
    </submittedName>
</protein>
<accession>A0A0B8P3W0</accession>